<dbReference type="GO" id="GO:0003729">
    <property type="term" value="F:mRNA binding"/>
    <property type="evidence" value="ECO:0007669"/>
    <property type="project" value="TreeGrafter"/>
</dbReference>
<name>A0A448WDQ3_9PLAT</name>
<dbReference type="SUPFAM" id="SSF55159">
    <property type="entry name" value="eIF1-like"/>
    <property type="match status" value="1"/>
</dbReference>
<evidence type="ECO:0000256" key="1">
    <source>
        <dbReference type="SAM" id="MobiDB-lite"/>
    </source>
</evidence>
<feature type="region of interest" description="Disordered" evidence="1">
    <location>
        <begin position="37"/>
        <end position="84"/>
    </location>
</feature>
<accession>A0A448WDQ3</accession>
<dbReference type="OrthoDB" id="277199at2759"/>
<evidence type="ECO:0000313" key="4">
    <source>
        <dbReference type="Proteomes" id="UP000784294"/>
    </source>
</evidence>
<dbReference type="PANTHER" id="PTHR12789:SF0">
    <property type="entry name" value="DENSITY-REGULATED PROTEIN"/>
    <property type="match status" value="1"/>
</dbReference>
<feature type="compositionally biased region" description="Polar residues" evidence="1">
    <location>
        <begin position="60"/>
        <end position="84"/>
    </location>
</feature>
<dbReference type="AlphaFoldDB" id="A0A448WDQ3"/>
<sequence length="136" mass="14858">MASKCGMPLEYCEFSPTPEKCMEWLGKHLPDEFEKLKTGDGKASISTSADPVPETASGEAVTNSAQKPSRQTRGGKANTTSVKKITTKQQIQLFRSPRGKNKFTTSVVGLSTFGICPSTINFLYKTALIKIFLHIL</sequence>
<dbReference type="GO" id="GO:0003743">
    <property type="term" value="F:translation initiation factor activity"/>
    <property type="evidence" value="ECO:0007669"/>
    <property type="project" value="InterPro"/>
</dbReference>
<dbReference type="Pfam" id="PF21023">
    <property type="entry name" value="DENR_N"/>
    <property type="match status" value="1"/>
</dbReference>
<dbReference type="InterPro" id="IPR048517">
    <property type="entry name" value="DENR_N"/>
</dbReference>
<reference evidence="3" key="1">
    <citation type="submission" date="2018-11" db="EMBL/GenBank/DDBJ databases">
        <authorList>
            <consortium name="Pathogen Informatics"/>
        </authorList>
    </citation>
    <scope>NUCLEOTIDE SEQUENCE</scope>
</reference>
<dbReference type="InterPro" id="IPR050318">
    <property type="entry name" value="DENR/SUI1_TIF"/>
</dbReference>
<organism evidence="3 4">
    <name type="scientific">Protopolystoma xenopodis</name>
    <dbReference type="NCBI Taxonomy" id="117903"/>
    <lineage>
        <taxon>Eukaryota</taxon>
        <taxon>Metazoa</taxon>
        <taxon>Spiralia</taxon>
        <taxon>Lophotrochozoa</taxon>
        <taxon>Platyhelminthes</taxon>
        <taxon>Monogenea</taxon>
        <taxon>Polyopisthocotylea</taxon>
        <taxon>Polystomatidea</taxon>
        <taxon>Polystomatidae</taxon>
        <taxon>Protopolystoma</taxon>
    </lineage>
</organism>
<dbReference type="InterPro" id="IPR036877">
    <property type="entry name" value="SUI1_dom_sf"/>
</dbReference>
<gene>
    <name evidence="3" type="ORF">PXEA_LOCUS2645</name>
</gene>
<evidence type="ECO:0000259" key="2">
    <source>
        <dbReference type="Pfam" id="PF21023"/>
    </source>
</evidence>
<feature type="domain" description="DENR N-terminal" evidence="2">
    <location>
        <begin position="4"/>
        <end position="35"/>
    </location>
</feature>
<keyword evidence="4" id="KW-1185">Reference proteome</keyword>
<dbReference type="PANTHER" id="PTHR12789">
    <property type="entry name" value="DENSITY-REGULATED PROTEIN HOMOLOG"/>
    <property type="match status" value="1"/>
</dbReference>
<dbReference type="EMBL" id="CAAALY010005743">
    <property type="protein sequence ID" value="VEL09205.1"/>
    <property type="molecule type" value="Genomic_DNA"/>
</dbReference>
<protein>
    <recommendedName>
        <fullName evidence="2">DENR N-terminal domain-containing protein</fullName>
    </recommendedName>
</protein>
<evidence type="ECO:0000313" key="3">
    <source>
        <dbReference type="EMBL" id="VEL09205.1"/>
    </source>
</evidence>
<proteinExistence type="predicted"/>
<dbReference type="GO" id="GO:0001731">
    <property type="term" value="P:formation of translation preinitiation complex"/>
    <property type="evidence" value="ECO:0007669"/>
    <property type="project" value="TreeGrafter"/>
</dbReference>
<dbReference type="GO" id="GO:0002188">
    <property type="term" value="P:translation reinitiation"/>
    <property type="evidence" value="ECO:0007669"/>
    <property type="project" value="TreeGrafter"/>
</dbReference>
<dbReference type="Proteomes" id="UP000784294">
    <property type="component" value="Unassembled WGS sequence"/>
</dbReference>
<comment type="caution">
    <text evidence="3">The sequence shown here is derived from an EMBL/GenBank/DDBJ whole genome shotgun (WGS) entry which is preliminary data.</text>
</comment>